<comment type="caution">
    <text evidence="14">The sequence shown here is derived from an EMBL/GenBank/DDBJ whole genome shotgun (WGS) entry which is preliminary data.</text>
</comment>
<gene>
    <name evidence="10 14" type="primary">grpE</name>
    <name evidence="14" type="ORF">GCM10007895_24130</name>
</gene>
<dbReference type="GO" id="GO:0000774">
    <property type="term" value="F:adenyl-nucleotide exchange factor activity"/>
    <property type="evidence" value="ECO:0007669"/>
    <property type="project" value="InterPro"/>
</dbReference>
<dbReference type="SUPFAM" id="SSF58014">
    <property type="entry name" value="Coiled-coil domain of nucleotide exchange factor GrpE"/>
    <property type="match status" value="1"/>
</dbReference>
<dbReference type="InterPro" id="IPR000740">
    <property type="entry name" value="GrpE"/>
</dbReference>
<dbReference type="PANTHER" id="PTHR21237:SF23">
    <property type="entry name" value="GRPE PROTEIN HOMOLOG, MITOCHONDRIAL"/>
    <property type="match status" value="1"/>
</dbReference>
<evidence type="ECO:0000256" key="1">
    <source>
        <dbReference type="ARBA" id="ARBA00004496"/>
    </source>
</evidence>
<evidence type="ECO:0000256" key="12">
    <source>
        <dbReference type="RuleBase" id="RU004478"/>
    </source>
</evidence>
<dbReference type="InterPro" id="IPR009012">
    <property type="entry name" value="GrpE_head"/>
</dbReference>
<dbReference type="RefSeq" id="WP_095504402.1">
    <property type="nucleotide sequence ID" value="NZ_BSNC01000005.1"/>
</dbReference>
<dbReference type="FunFam" id="2.30.22.10:FF:000001">
    <property type="entry name" value="Protein GrpE"/>
    <property type="match status" value="1"/>
</dbReference>
<sequence length="200" mass="21919">MTDSKTEAASQDVQPEIAEENAQLDETQAEVEQEQAQEASQEQELDAVELAKQLAEAQATIAEQKDTVLRAKAEVDNIRRRAAIDVTKAKDFALEKFAKELLSVIDNLERALQGDADEATQAVREGVELTLKSFLSTVEKFGIKAIDPKGEAFNPEQHQAISMVPNPELPANTVMDVMQKGYELNGRLLRPAMVIVSQGG</sequence>
<keyword evidence="6 10" id="KW-0143">Chaperone</keyword>
<dbReference type="PANTHER" id="PTHR21237">
    <property type="entry name" value="GRPE PROTEIN"/>
    <property type="match status" value="1"/>
</dbReference>
<dbReference type="Gene3D" id="2.30.22.10">
    <property type="entry name" value="Head domain of nucleotide exchange factor GrpE"/>
    <property type="match status" value="1"/>
</dbReference>
<dbReference type="NCBIfam" id="NF010737">
    <property type="entry name" value="PRK14139.1"/>
    <property type="match status" value="1"/>
</dbReference>
<reference evidence="14" key="2">
    <citation type="submission" date="2023-01" db="EMBL/GenBank/DDBJ databases">
        <title>Draft genome sequence of Paraferrimonas sedimenticola strain NBRC 101628.</title>
        <authorList>
            <person name="Sun Q."/>
            <person name="Mori K."/>
        </authorList>
    </citation>
    <scope>NUCLEOTIDE SEQUENCE</scope>
    <source>
        <strain evidence="14">NBRC 101628</strain>
    </source>
</reference>
<dbReference type="GO" id="GO:0051087">
    <property type="term" value="F:protein-folding chaperone binding"/>
    <property type="evidence" value="ECO:0007669"/>
    <property type="project" value="InterPro"/>
</dbReference>
<evidence type="ECO:0000313" key="14">
    <source>
        <dbReference type="EMBL" id="GLP97107.1"/>
    </source>
</evidence>
<dbReference type="GO" id="GO:0042803">
    <property type="term" value="F:protein homodimerization activity"/>
    <property type="evidence" value="ECO:0007669"/>
    <property type="project" value="InterPro"/>
</dbReference>
<protein>
    <recommendedName>
        <fullName evidence="8 10">Protein GrpE</fullName>
    </recommendedName>
    <alternativeName>
        <fullName evidence="9 10">HSP-70 cofactor</fullName>
    </alternativeName>
</protein>
<dbReference type="InterPro" id="IPR013805">
    <property type="entry name" value="GrpE_CC"/>
</dbReference>
<evidence type="ECO:0000256" key="7">
    <source>
        <dbReference type="ARBA" id="ARBA00053401"/>
    </source>
</evidence>
<dbReference type="AlphaFoldDB" id="A0AA37W204"/>
<dbReference type="SUPFAM" id="SSF51064">
    <property type="entry name" value="Head domain of nucleotide exchange factor GrpE"/>
    <property type="match status" value="1"/>
</dbReference>
<evidence type="ECO:0000256" key="6">
    <source>
        <dbReference type="ARBA" id="ARBA00023186"/>
    </source>
</evidence>
<dbReference type="Pfam" id="PF01025">
    <property type="entry name" value="GrpE"/>
    <property type="match status" value="1"/>
</dbReference>
<evidence type="ECO:0000256" key="8">
    <source>
        <dbReference type="ARBA" id="ARBA00072274"/>
    </source>
</evidence>
<evidence type="ECO:0000256" key="3">
    <source>
        <dbReference type="ARBA" id="ARBA00011738"/>
    </source>
</evidence>
<evidence type="ECO:0000256" key="5">
    <source>
        <dbReference type="ARBA" id="ARBA00023016"/>
    </source>
</evidence>
<keyword evidence="5 10" id="KW-0346">Stress response</keyword>
<dbReference type="GO" id="GO:0051082">
    <property type="term" value="F:unfolded protein binding"/>
    <property type="evidence" value="ECO:0007669"/>
    <property type="project" value="TreeGrafter"/>
</dbReference>
<comment type="function">
    <text evidence="7 10 11">Participates actively in the response to hyperosmotic and heat shock by preventing the aggregation of stress-denatured proteins, in association with DnaK and GrpE. It is the nucleotide exchange factor for DnaK and may function as a thermosensor. Unfolded proteins bind initially to DnaJ; upon interaction with the DnaJ-bound protein, DnaK hydrolyzes its bound ATP, resulting in the formation of a stable complex. GrpE releases ADP from DnaK; ATP binding to DnaK triggers the release of the substrate protein, thus completing the reaction cycle. Several rounds of ATP-dependent interactions between DnaJ, DnaK and GrpE are required for fully efficient folding.</text>
</comment>
<dbReference type="NCBIfam" id="NF010738">
    <property type="entry name" value="PRK14140.1"/>
    <property type="match status" value="1"/>
</dbReference>
<dbReference type="GO" id="GO:0005829">
    <property type="term" value="C:cytosol"/>
    <property type="evidence" value="ECO:0007669"/>
    <property type="project" value="TreeGrafter"/>
</dbReference>
<evidence type="ECO:0000256" key="9">
    <source>
        <dbReference type="ARBA" id="ARBA00076414"/>
    </source>
</evidence>
<dbReference type="PRINTS" id="PR00773">
    <property type="entry name" value="GRPEPROTEIN"/>
</dbReference>
<dbReference type="Proteomes" id="UP001161422">
    <property type="component" value="Unassembled WGS sequence"/>
</dbReference>
<proteinExistence type="inferred from homology"/>
<dbReference type="Gene3D" id="3.90.20.20">
    <property type="match status" value="1"/>
</dbReference>
<accession>A0AA37W204</accession>
<dbReference type="HAMAP" id="MF_01151">
    <property type="entry name" value="GrpE"/>
    <property type="match status" value="1"/>
</dbReference>
<evidence type="ECO:0000256" key="10">
    <source>
        <dbReference type="HAMAP-Rule" id="MF_01151"/>
    </source>
</evidence>
<comment type="similarity">
    <text evidence="2 10 12">Belongs to the GrpE family.</text>
</comment>
<evidence type="ECO:0000256" key="13">
    <source>
        <dbReference type="SAM" id="MobiDB-lite"/>
    </source>
</evidence>
<evidence type="ECO:0000313" key="15">
    <source>
        <dbReference type="Proteomes" id="UP001161422"/>
    </source>
</evidence>
<dbReference type="EMBL" id="BSNC01000005">
    <property type="protein sequence ID" value="GLP97107.1"/>
    <property type="molecule type" value="Genomic_DNA"/>
</dbReference>
<dbReference type="NCBIfam" id="NF010748">
    <property type="entry name" value="PRK14150.1"/>
    <property type="match status" value="1"/>
</dbReference>
<feature type="compositionally biased region" description="Acidic residues" evidence="13">
    <location>
        <begin position="17"/>
        <end position="44"/>
    </location>
</feature>
<reference evidence="14" key="1">
    <citation type="journal article" date="2014" name="Int. J. Syst. Evol. Microbiol.">
        <title>Complete genome sequence of Corynebacterium casei LMG S-19264T (=DSM 44701T), isolated from a smear-ripened cheese.</title>
        <authorList>
            <consortium name="US DOE Joint Genome Institute (JGI-PGF)"/>
            <person name="Walter F."/>
            <person name="Albersmeier A."/>
            <person name="Kalinowski J."/>
            <person name="Ruckert C."/>
        </authorList>
    </citation>
    <scope>NUCLEOTIDE SEQUENCE</scope>
    <source>
        <strain evidence="14">NBRC 101628</strain>
    </source>
</reference>
<dbReference type="CDD" id="cd00446">
    <property type="entry name" value="GrpE"/>
    <property type="match status" value="1"/>
</dbReference>
<comment type="subcellular location">
    <subcellularLocation>
        <location evidence="1 10">Cytoplasm</location>
    </subcellularLocation>
</comment>
<evidence type="ECO:0000256" key="11">
    <source>
        <dbReference type="RuleBase" id="RU000639"/>
    </source>
</evidence>
<name>A0AA37W204_9GAMM</name>
<evidence type="ECO:0000256" key="4">
    <source>
        <dbReference type="ARBA" id="ARBA00022490"/>
    </source>
</evidence>
<evidence type="ECO:0000256" key="2">
    <source>
        <dbReference type="ARBA" id="ARBA00009054"/>
    </source>
</evidence>
<dbReference type="PROSITE" id="PS01071">
    <property type="entry name" value="GRPE"/>
    <property type="match status" value="1"/>
</dbReference>
<feature type="region of interest" description="Disordered" evidence="13">
    <location>
        <begin position="1"/>
        <end position="44"/>
    </location>
</feature>
<keyword evidence="15" id="KW-1185">Reference proteome</keyword>
<comment type="subunit">
    <text evidence="3 10">Homodimer.</text>
</comment>
<organism evidence="14 15">
    <name type="scientific">Paraferrimonas sedimenticola</name>
    <dbReference type="NCBI Taxonomy" id="375674"/>
    <lineage>
        <taxon>Bacteria</taxon>
        <taxon>Pseudomonadati</taxon>
        <taxon>Pseudomonadota</taxon>
        <taxon>Gammaproteobacteria</taxon>
        <taxon>Alteromonadales</taxon>
        <taxon>Ferrimonadaceae</taxon>
        <taxon>Paraferrimonas</taxon>
    </lineage>
</organism>
<dbReference type="GO" id="GO:0006457">
    <property type="term" value="P:protein folding"/>
    <property type="evidence" value="ECO:0007669"/>
    <property type="project" value="InterPro"/>
</dbReference>
<keyword evidence="4 10" id="KW-0963">Cytoplasm</keyword>